<dbReference type="PANTHER" id="PTHR43625">
    <property type="entry name" value="AFLATOXIN B1 ALDEHYDE REDUCTASE"/>
    <property type="match status" value="1"/>
</dbReference>
<evidence type="ECO:0000256" key="2">
    <source>
        <dbReference type="ARBA" id="ARBA00023002"/>
    </source>
</evidence>
<evidence type="ECO:0000256" key="1">
    <source>
        <dbReference type="ARBA" id="ARBA00022857"/>
    </source>
</evidence>
<keyword evidence="4" id="KW-1185">Reference proteome</keyword>
<dbReference type="SUPFAM" id="SSF51430">
    <property type="entry name" value="NAD(P)-linked oxidoreductase"/>
    <property type="match status" value="1"/>
</dbReference>
<dbReference type="GO" id="GO:0016491">
    <property type="term" value="F:oxidoreductase activity"/>
    <property type="evidence" value="ECO:0007669"/>
    <property type="project" value="UniProtKB-KW"/>
</dbReference>
<dbReference type="Proteomes" id="UP001459277">
    <property type="component" value="Unassembled WGS sequence"/>
</dbReference>
<accession>A0AAW2C5H3</accession>
<dbReference type="AlphaFoldDB" id="A0AAW2C5H3"/>
<evidence type="ECO:0000313" key="3">
    <source>
        <dbReference type="EMBL" id="KAK9992953.1"/>
    </source>
</evidence>
<name>A0AAW2C5H3_9ROSI</name>
<dbReference type="EMBL" id="JAZDWU010000008">
    <property type="protein sequence ID" value="KAK9992953.1"/>
    <property type="molecule type" value="Genomic_DNA"/>
</dbReference>
<keyword evidence="1" id="KW-0521">NADP</keyword>
<organism evidence="3 4">
    <name type="scientific">Lithocarpus litseifolius</name>
    <dbReference type="NCBI Taxonomy" id="425828"/>
    <lineage>
        <taxon>Eukaryota</taxon>
        <taxon>Viridiplantae</taxon>
        <taxon>Streptophyta</taxon>
        <taxon>Embryophyta</taxon>
        <taxon>Tracheophyta</taxon>
        <taxon>Spermatophyta</taxon>
        <taxon>Magnoliopsida</taxon>
        <taxon>eudicotyledons</taxon>
        <taxon>Gunneridae</taxon>
        <taxon>Pentapetalae</taxon>
        <taxon>rosids</taxon>
        <taxon>fabids</taxon>
        <taxon>Fagales</taxon>
        <taxon>Fagaceae</taxon>
        <taxon>Lithocarpus</taxon>
    </lineage>
</organism>
<sequence length="155" mass="17861">MNYIGLSEASASTIRRAYAVHPITAVWLDWSLWSRDVEEEIIPTCSGNLSYGLCNTPSATLMDNPLLYDYNVEKRVNDFINNATFQANVTRTNHIMWTICRLIFSTNMLSRGSSKWTSLFTMLTRFNVHGLDGKRSTRSNQGGFRFRFLAHRHHH</sequence>
<proteinExistence type="predicted"/>
<comment type="caution">
    <text evidence="3">The sequence shown here is derived from an EMBL/GenBank/DDBJ whole genome shotgun (WGS) entry which is preliminary data.</text>
</comment>
<dbReference type="Gene3D" id="3.20.20.100">
    <property type="entry name" value="NADP-dependent oxidoreductase domain"/>
    <property type="match status" value="1"/>
</dbReference>
<dbReference type="GO" id="GO:0005737">
    <property type="term" value="C:cytoplasm"/>
    <property type="evidence" value="ECO:0007669"/>
    <property type="project" value="TreeGrafter"/>
</dbReference>
<gene>
    <name evidence="3" type="ORF">SO802_022656</name>
</gene>
<evidence type="ECO:0000313" key="4">
    <source>
        <dbReference type="Proteomes" id="UP001459277"/>
    </source>
</evidence>
<dbReference type="InterPro" id="IPR050791">
    <property type="entry name" value="Aldo-Keto_reductase"/>
</dbReference>
<keyword evidence="2" id="KW-0560">Oxidoreductase</keyword>
<dbReference type="PANTHER" id="PTHR43625:SF75">
    <property type="entry name" value="PERAKINE REDUCTASE-LIKE"/>
    <property type="match status" value="1"/>
</dbReference>
<dbReference type="InterPro" id="IPR036812">
    <property type="entry name" value="NAD(P)_OxRdtase_dom_sf"/>
</dbReference>
<reference evidence="3 4" key="1">
    <citation type="submission" date="2024-01" db="EMBL/GenBank/DDBJ databases">
        <title>A telomere-to-telomere, gap-free genome of sweet tea (Lithocarpus litseifolius).</title>
        <authorList>
            <person name="Zhou J."/>
        </authorList>
    </citation>
    <scope>NUCLEOTIDE SEQUENCE [LARGE SCALE GENOMIC DNA]</scope>
    <source>
        <strain evidence="3">Zhou-2022a</strain>
        <tissue evidence="3">Leaf</tissue>
    </source>
</reference>
<protein>
    <submittedName>
        <fullName evidence="3">Uncharacterized protein</fullName>
    </submittedName>
</protein>